<comment type="subcellular location">
    <subcellularLocation>
        <location evidence="1">Cell membrane</location>
        <topology evidence="1">Multi-pass membrane protein</topology>
    </subcellularLocation>
</comment>
<dbReference type="PATRIC" id="fig|270351.6.peg.6903"/>
<dbReference type="GO" id="GO:0016887">
    <property type="term" value="F:ATP hydrolysis activity"/>
    <property type="evidence" value="ECO:0007669"/>
    <property type="project" value="InterPro"/>
</dbReference>
<dbReference type="SUPFAM" id="SSF90123">
    <property type="entry name" value="ABC transporter transmembrane region"/>
    <property type="match status" value="1"/>
</dbReference>
<evidence type="ECO:0000313" key="17">
    <source>
        <dbReference type="Proteomes" id="UP000035929"/>
    </source>
</evidence>
<dbReference type="Gene3D" id="3.40.50.300">
    <property type="entry name" value="P-loop containing nucleotide triphosphate hydrolases"/>
    <property type="match status" value="1"/>
</dbReference>
<keyword evidence="3" id="KW-0813">Transport</keyword>
<dbReference type="InterPro" id="IPR011527">
    <property type="entry name" value="ABC1_TM_dom"/>
</dbReference>
<dbReference type="EMBL" id="LABX01000071">
    <property type="protein sequence ID" value="KMO36324.1"/>
    <property type="molecule type" value="Genomic_DNA"/>
</dbReference>
<evidence type="ECO:0000256" key="12">
    <source>
        <dbReference type="SAM" id="Phobius"/>
    </source>
</evidence>
<dbReference type="InterPro" id="IPR022514">
    <property type="entry name" value="NHPM_micro_ABC1"/>
</dbReference>
<dbReference type="GO" id="GO:0006508">
    <property type="term" value="P:proteolysis"/>
    <property type="evidence" value="ECO:0007669"/>
    <property type="project" value="InterPro"/>
</dbReference>
<feature type="domain" description="ABC transmembrane type-1" evidence="14">
    <location>
        <begin position="164"/>
        <end position="445"/>
    </location>
</feature>
<dbReference type="Pfam" id="PF00005">
    <property type="entry name" value="ABC_tran"/>
    <property type="match status" value="1"/>
</dbReference>
<keyword evidence="7" id="KW-0067">ATP-binding</keyword>
<keyword evidence="5 12" id="KW-0812">Transmembrane</keyword>
<evidence type="ECO:0000256" key="2">
    <source>
        <dbReference type="ARBA" id="ARBA00005417"/>
    </source>
</evidence>
<dbReference type="Proteomes" id="UP000035929">
    <property type="component" value="Unassembled WGS sequence"/>
</dbReference>
<protein>
    <submittedName>
        <fullName evidence="16">ABC transporter</fullName>
    </submittedName>
</protein>
<feature type="transmembrane region" description="Helical" evidence="12">
    <location>
        <begin position="199"/>
        <end position="220"/>
    </location>
</feature>
<evidence type="ECO:0000256" key="10">
    <source>
        <dbReference type="ARBA" id="ARBA00023136"/>
    </source>
</evidence>
<keyword evidence="11" id="KW-0080">Bacteriocin transport</keyword>
<dbReference type="InterPro" id="IPR005074">
    <property type="entry name" value="Peptidase_C39"/>
</dbReference>
<dbReference type="PANTHER" id="PTHR24221:SF654">
    <property type="entry name" value="ATP-BINDING CASSETTE SUB-FAMILY B MEMBER 6"/>
    <property type="match status" value="1"/>
</dbReference>
<evidence type="ECO:0000259" key="15">
    <source>
        <dbReference type="PROSITE" id="PS50990"/>
    </source>
</evidence>
<reference evidence="16 17" key="1">
    <citation type="submission" date="2015-03" db="EMBL/GenBank/DDBJ databases">
        <title>Genome sequencing of Methylobacterium aquaticum DSM16371 type strain.</title>
        <authorList>
            <person name="Chaudhry V."/>
            <person name="Patil P.B."/>
        </authorList>
    </citation>
    <scope>NUCLEOTIDE SEQUENCE [LARGE SCALE GENOMIC DNA]</scope>
    <source>
        <strain evidence="16 17">DSM 16371</strain>
    </source>
</reference>
<feature type="transmembrane region" description="Helical" evidence="12">
    <location>
        <begin position="301"/>
        <end position="320"/>
    </location>
</feature>
<dbReference type="PROSITE" id="PS50990">
    <property type="entry name" value="PEPTIDASE_C39"/>
    <property type="match status" value="1"/>
</dbReference>
<dbReference type="InterPro" id="IPR017871">
    <property type="entry name" value="ABC_transporter-like_CS"/>
</dbReference>
<keyword evidence="8" id="KW-0653">Protein transport</keyword>
<dbReference type="InterPro" id="IPR027417">
    <property type="entry name" value="P-loop_NTPase"/>
</dbReference>
<dbReference type="InterPro" id="IPR039421">
    <property type="entry name" value="Type_1_exporter"/>
</dbReference>
<dbReference type="PROSITE" id="PS00211">
    <property type="entry name" value="ABC_TRANSPORTER_1"/>
    <property type="match status" value="1"/>
</dbReference>
<feature type="transmembrane region" description="Helical" evidence="12">
    <location>
        <begin position="278"/>
        <end position="295"/>
    </location>
</feature>
<gene>
    <name evidence="16" type="ORF">VP06_10100</name>
</gene>
<dbReference type="NCBIfam" id="TIGR03796">
    <property type="entry name" value="NHLM_micro_ABC1"/>
    <property type="match status" value="1"/>
</dbReference>
<dbReference type="PANTHER" id="PTHR24221">
    <property type="entry name" value="ATP-BINDING CASSETTE SUB-FAMILY B"/>
    <property type="match status" value="1"/>
</dbReference>
<dbReference type="GO" id="GO:0005886">
    <property type="term" value="C:plasma membrane"/>
    <property type="evidence" value="ECO:0007669"/>
    <property type="project" value="UniProtKB-SubCell"/>
</dbReference>
<comment type="caution">
    <text evidence="16">The sequence shown here is derived from an EMBL/GenBank/DDBJ whole genome shotgun (WGS) entry which is preliminary data.</text>
</comment>
<evidence type="ECO:0000256" key="4">
    <source>
        <dbReference type="ARBA" id="ARBA00022475"/>
    </source>
</evidence>
<dbReference type="InterPro" id="IPR003439">
    <property type="entry name" value="ABC_transporter-like_ATP-bd"/>
</dbReference>
<sequence>MARTHRCRPVPTILQLEALECGAAALGMVLAHYGRWVPLVELRRLCGVSRDGSRASNMVKAARELGLEAEGYRLPAEELRTVRKPAIVFVNANHYVVLEAFGRLVRVSDPAGGRITYTRREFEEIYSGIALTFRPTPGFARAGRAPRTLRPLLGRLKGVRAIYLLLVAAGLSLTIPTIVVPAFTRTFIDQYVVDKQADFVPWIIAAMAVVVLFQACLTRIQHWGQLTLRNAIAIGIATDFMWRALRMPVGFFAQRSPATIGARADLAERTAEQASGPLAGLAVAALSALVFLGLMTLYNPLLALLVAGIALVSAALSVVSRRKVEEVERKIALDALKLGSTTMQGLSLLETIKAGGSEERFLETWTGQQALVVNGQQRLGRLMGLSAALTESIGGLGSAAVLAVGGYLVMGGQLTLGLLMAFLILQAAFFAPVRQILGSTVALGRGRAMLDQLEDIEAPALAPEFSPAAETPEQRAGALGRVRKLRGAIAMRDVTFGYARLSRPLIEGLSLSIAPGSAVAVVGASGSGKSTLGRLISGLHEPWSGAVALDGQPILSLPRPLVRNSMAVIDQDIALFKGTIRDNIALWDASVPEERLVRAAKDAAIHDEILKRPAGYDDPVEEDGRNFSGGQRQRLEIARALVTDPSILVLDEATSALDPVTEKIISDNIRRRGCTILVIAHRLSTVRDCDEILVMDKGAIVQRGTYESLMAIDGPYRDLVRTSEDARAP</sequence>
<keyword evidence="6" id="KW-0547">Nucleotide-binding</keyword>
<feature type="domain" description="ABC transporter" evidence="13">
    <location>
        <begin position="489"/>
        <end position="722"/>
    </location>
</feature>
<feature type="domain" description="Peptidase C39" evidence="15">
    <location>
        <begin position="15"/>
        <end position="133"/>
    </location>
</feature>
<dbReference type="AlphaFoldDB" id="A0A0J6SRK4"/>
<dbReference type="GO" id="GO:0005524">
    <property type="term" value="F:ATP binding"/>
    <property type="evidence" value="ECO:0007669"/>
    <property type="project" value="UniProtKB-KW"/>
</dbReference>
<dbReference type="RefSeq" id="WP_048463636.1">
    <property type="nucleotide sequence ID" value="NZ_LABX01000071.1"/>
</dbReference>
<keyword evidence="9 12" id="KW-1133">Transmembrane helix</keyword>
<dbReference type="Pfam" id="PF03412">
    <property type="entry name" value="Peptidase_C39"/>
    <property type="match status" value="1"/>
</dbReference>
<accession>A0A0J6SRK4</accession>
<organism evidence="16 17">
    <name type="scientific">Methylobacterium aquaticum</name>
    <dbReference type="NCBI Taxonomy" id="270351"/>
    <lineage>
        <taxon>Bacteria</taxon>
        <taxon>Pseudomonadati</taxon>
        <taxon>Pseudomonadota</taxon>
        <taxon>Alphaproteobacteria</taxon>
        <taxon>Hyphomicrobiales</taxon>
        <taxon>Methylobacteriaceae</taxon>
        <taxon>Methylobacterium</taxon>
    </lineage>
</organism>
<evidence type="ECO:0000256" key="11">
    <source>
        <dbReference type="ARBA" id="ARBA00043264"/>
    </source>
</evidence>
<evidence type="ECO:0000256" key="3">
    <source>
        <dbReference type="ARBA" id="ARBA00022448"/>
    </source>
</evidence>
<feature type="transmembrane region" description="Helical" evidence="12">
    <location>
        <begin position="161"/>
        <end position="179"/>
    </location>
</feature>
<proteinExistence type="inferred from homology"/>
<keyword evidence="10 12" id="KW-0472">Membrane</keyword>
<keyword evidence="4" id="KW-1003">Cell membrane</keyword>
<dbReference type="SUPFAM" id="SSF52540">
    <property type="entry name" value="P-loop containing nucleoside triphosphate hydrolases"/>
    <property type="match status" value="1"/>
</dbReference>
<dbReference type="InterPro" id="IPR003593">
    <property type="entry name" value="AAA+_ATPase"/>
</dbReference>
<dbReference type="PROSITE" id="PS50893">
    <property type="entry name" value="ABC_TRANSPORTER_2"/>
    <property type="match status" value="1"/>
</dbReference>
<dbReference type="GO" id="GO:0140359">
    <property type="term" value="F:ABC-type transporter activity"/>
    <property type="evidence" value="ECO:0007669"/>
    <property type="project" value="InterPro"/>
</dbReference>
<dbReference type="Gene3D" id="3.90.70.10">
    <property type="entry name" value="Cysteine proteinases"/>
    <property type="match status" value="1"/>
</dbReference>
<dbReference type="Pfam" id="PF00664">
    <property type="entry name" value="ABC_membrane"/>
    <property type="match status" value="1"/>
</dbReference>
<feature type="transmembrane region" description="Helical" evidence="12">
    <location>
        <begin position="416"/>
        <end position="437"/>
    </location>
</feature>
<evidence type="ECO:0000256" key="9">
    <source>
        <dbReference type="ARBA" id="ARBA00022989"/>
    </source>
</evidence>
<dbReference type="SMART" id="SM00382">
    <property type="entry name" value="AAA"/>
    <property type="match status" value="1"/>
</dbReference>
<evidence type="ECO:0000313" key="16">
    <source>
        <dbReference type="EMBL" id="KMO36324.1"/>
    </source>
</evidence>
<dbReference type="GO" id="GO:0015031">
    <property type="term" value="P:protein transport"/>
    <property type="evidence" value="ECO:0007669"/>
    <property type="project" value="UniProtKB-KW"/>
</dbReference>
<evidence type="ECO:0000256" key="1">
    <source>
        <dbReference type="ARBA" id="ARBA00004651"/>
    </source>
</evidence>
<evidence type="ECO:0000259" key="14">
    <source>
        <dbReference type="PROSITE" id="PS50929"/>
    </source>
</evidence>
<evidence type="ECO:0000256" key="5">
    <source>
        <dbReference type="ARBA" id="ARBA00022692"/>
    </source>
</evidence>
<name>A0A0J6SRK4_9HYPH</name>
<comment type="similarity">
    <text evidence="2">Belongs to the ABC transporter superfamily.</text>
</comment>
<evidence type="ECO:0000256" key="8">
    <source>
        <dbReference type="ARBA" id="ARBA00022927"/>
    </source>
</evidence>
<dbReference type="PROSITE" id="PS50929">
    <property type="entry name" value="ABC_TM1F"/>
    <property type="match status" value="1"/>
</dbReference>
<dbReference type="FunFam" id="3.40.50.300:FF:000299">
    <property type="entry name" value="ABC transporter ATP-binding protein/permease"/>
    <property type="match status" value="1"/>
</dbReference>
<evidence type="ECO:0000259" key="13">
    <source>
        <dbReference type="PROSITE" id="PS50893"/>
    </source>
</evidence>
<evidence type="ECO:0000256" key="6">
    <source>
        <dbReference type="ARBA" id="ARBA00022741"/>
    </source>
</evidence>
<dbReference type="Gene3D" id="1.20.1560.10">
    <property type="entry name" value="ABC transporter type 1, transmembrane domain"/>
    <property type="match status" value="1"/>
</dbReference>
<evidence type="ECO:0000256" key="7">
    <source>
        <dbReference type="ARBA" id="ARBA00022840"/>
    </source>
</evidence>
<feature type="transmembrane region" description="Helical" evidence="12">
    <location>
        <begin position="388"/>
        <end position="410"/>
    </location>
</feature>
<dbReference type="GO" id="GO:0043213">
    <property type="term" value="P:bacteriocin transport"/>
    <property type="evidence" value="ECO:0007669"/>
    <property type="project" value="UniProtKB-KW"/>
</dbReference>
<dbReference type="InterPro" id="IPR036640">
    <property type="entry name" value="ABC1_TM_sf"/>
</dbReference>
<dbReference type="GO" id="GO:0008233">
    <property type="term" value="F:peptidase activity"/>
    <property type="evidence" value="ECO:0007669"/>
    <property type="project" value="InterPro"/>
</dbReference>
<dbReference type="GO" id="GO:0034040">
    <property type="term" value="F:ATPase-coupled lipid transmembrane transporter activity"/>
    <property type="evidence" value="ECO:0007669"/>
    <property type="project" value="TreeGrafter"/>
</dbReference>